<protein>
    <submittedName>
        <fullName evidence="1">Uncharacterized protein</fullName>
    </submittedName>
</protein>
<sequence>MLLSSFTSGFSRPPWFHWCLEATCIFALTGFIYTLMKHSPLLELLITSHLHDSTLTVMVISRFSLLQSIRFQGNGS</sequence>
<comment type="caution">
    <text evidence="1">The sequence shown here is derived from an EMBL/GenBank/DDBJ whole genome shotgun (WGS) entry which is preliminary data.</text>
</comment>
<accession>A0A7J9JWF4</accession>
<organism evidence="1 2">
    <name type="scientific">Gossypium armourianum</name>
    <dbReference type="NCBI Taxonomy" id="34283"/>
    <lineage>
        <taxon>Eukaryota</taxon>
        <taxon>Viridiplantae</taxon>
        <taxon>Streptophyta</taxon>
        <taxon>Embryophyta</taxon>
        <taxon>Tracheophyta</taxon>
        <taxon>Spermatophyta</taxon>
        <taxon>Magnoliopsida</taxon>
        <taxon>eudicotyledons</taxon>
        <taxon>Gunneridae</taxon>
        <taxon>Pentapetalae</taxon>
        <taxon>rosids</taxon>
        <taxon>malvids</taxon>
        <taxon>Malvales</taxon>
        <taxon>Malvaceae</taxon>
        <taxon>Malvoideae</taxon>
        <taxon>Gossypium</taxon>
    </lineage>
</organism>
<evidence type="ECO:0000313" key="2">
    <source>
        <dbReference type="Proteomes" id="UP000593575"/>
    </source>
</evidence>
<dbReference type="Proteomes" id="UP000593575">
    <property type="component" value="Unassembled WGS sequence"/>
</dbReference>
<proteinExistence type="predicted"/>
<name>A0A7J9JWF4_9ROSI</name>
<dbReference type="EMBL" id="JABFAE010000010">
    <property type="protein sequence ID" value="MBA0838495.1"/>
    <property type="molecule type" value="Genomic_DNA"/>
</dbReference>
<evidence type="ECO:0000313" key="1">
    <source>
        <dbReference type="EMBL" id="MBA0838495.1"/>
    </source>
</evidence>
<gene>
    <name evidence="1" type="ORF">Goarm_004307</name>
</gene>
<dbReference type="AlphaFoldDB" id="A0A7J9JWF4"/>
<reference evidence="1 2" key="1">
    <citation type="journal article" date="2019" name="Genome Biol. Evol.">
        <title>Insights into the evolution of the New World diploid cottons (Gossypium, subgenus Houzingenia) based on genome sequencing.</title>
        <authorList>
            <person name="Grover C.E."/>
            <person name="Arick M.A. 2nd"/>
            <person name="Thrash A."/>
            <person name="Conover J.L."/>
            <person name="Sanders W.S."/>
            <person name="Peterson D.G."/>
            <person name="Frelichowski J.E."/>
            <person name="Scheffler J.A."/>
            <person name="Scheffler B.E."/>
            <person name="Wendel J.F."/>
        </authorList>
    </citation>
    <scope>NUCLEOTIDE SEQUENCE [LARGE SCALE GENOMIC DNA]</scope>
    <source>
        <strain evidence="1">6</strain>
        <tissue evidence="1">Leaf</tissue>
    </source>
</reference>
<keyword evidence="2" id="KW-1185">Reference proteome</keyword>